<evidence type="ECO:0000313" key="3">
    <source>
        <dbReference type="Proteomes" id="UP000294530"/>
    </source>
</evidence>
<feature type="compositionally biased region" description="Polar residues" evidence="1">
    <location>
        <begin position="7"/>
        <end position="22"/>
    </location>
</feature>
<dbReference type="GeneID" id="94344149"/>
<gene>
    <name evidence="2" type="ORF">CCR75_000370</name>
</gene>
<comment type="caution">
    <text evidence="2">The sequence shown here is derived from an EMBL/GenBank/DDBJ whole genome shotgun (WGS) entry which is preliminary data.</text>
</comment>
<feature type="region of interest" description="Disordered" evidence="1">
    <location>
        <begin position="1"/>
        <end position="22"/>
    </location>
</feature>
<evidence type="ECO:0000313" key="2">
    <source>
        <dbReference type="EMBL" id="TDH70400.1"/>
    </source>
</evidence>
<protein>
    <submittedName>
        <fullName evidence="2">Uncharacterized protein</fullName>
    </submittedName>
</protein>
<dbReference type="RefSeq" id="XP_067819899.1">
    <property type="nucleotide sequence ID" value="XM_067958478.1"/>
</dbReference>
<organism evidence="2 3">
    <name type="scientific">Bremia lactucae</name>
    <name type="common">Lettuce downy mildew</name>
    <dbReference type="NCBI Taxonomy" id="4779"/>
    <lineage>
        <taxon>Eukaryota</taxon>
        <taxon>Sar</taxon>
        <taxon>Stramenopiles</taxon>
        <taxon>Oomycota</taxon>
        <taxon>Peronosporomycetes</taxon>
        <taxon>Peronosporales</taxon>
        <taxon>Peronosporaceae</taxon>
        <taxon>Bremia</taxon>
    </lineage>
</organism>
<name>A0A976FNV8_BRELC</name>
<sequence length="116" mass="13153">MCVGDGSIQSDQSHAFDTSFPSRQAPCKPFHAKVEIQSNAENSTHDNYVVFARPNDHKPQSVVYEISSRRLLIETHIFEPQANACNNIRIGAQKNSIDVLNRLTDKPMCQYFLDEE</sequence>
<dbReference type="Proteomes" id="UP000294530">
    <property type="component" value="Unassembled WGS sequence"/>
</dbReference>
<accession>A0A976FNV8</accession>
<proteinExistence type="predicted"/>
<evidence type="ECO:0000256" key="1">
    <source>
        <dbReference type="SAM" id="MobiDB-lite"/>
    </source>
</evidence>
<dbReference type="KEGG" id="blac:94344149"/>
<reference evidence="2 3" key="1">
    <citation type="journal article" date="2021" name="Genome Biol.">
        <title>AFLAP: assembly-free linkage analysis pipeline using k-mers from genome sequencing data.</title>
        <authorList>
            <person name="Fletcher K."/>
            <person name="Zhang L."/>
            <person name="Gil J."/>
            <person name="Han R."/>
            <person name="Cavanaugh K."/>
            <person name="Michelmore R."/>
        </authorList>
    </citation>
    <scope>NUCLEOTIDE SEQUENCE [LARGE SCALE GENOMIC DNA]</scope>
    <source>
        <strain evidence="2 3">SF5</strain>
    </source>
</reference>
<keyword evidence="3" id="KW-1185">Reference proteome</keyword>
<dbReference type="AlphaFoldDB" id="A0A976FNV8"/>
<dbReference type="EMBL" id="SHOA02000014">
    <property type="protein sequence ID" value="TDH70400.1"/>
    <property type="molecule type" value="Genomic_DNA"/>
</dbReference>